<dbReference type="EC" id="4.3.2.10" evidence="7"/>
<sequence length="279" mass="30606">MLCRRIIPCLDCDLGVPEGRVVKGVEFEELQPAGSPPELAKKYYHEGADEIVFLDITASLDRRETMGEVIEKTSKNVFIPLTAGGGVKNIEDARKLFNSGADKVTVNTGAIRSPNLVDRLSNRFGSQACVVAIDAKRRPLKEDEGGDKSVIPTSSGEVWYECSIYGGNEFTGKDAIRWAKEVEKRGAGEILLTSMDRDGTKDGYDIPLTKKISKELSIPVIASGGCGNPEHIYEVFRETEASAALAASIFHYDKYSVSEVKNYLENREISIRKVGPLDL</sequence>
<evidence type="ECO:0000256" key="2">
    <source>
        <dbReference type="ARBA" id="ARBA00022490"/>
    </source>
</evidence>
<dbReference type="PANTHER" id="PTHR21235">
    <property type="entry name" value="IMIDAZOLE GLYCEROL PHOSPHATE SYNTHASE SUBUNIT HISF/H IGP SYNTHASE SUBUNIT HISF/H"/>
    <property type="match status" value="1"/>
</dbReference>
<dbReference type="InterPro" id="IPR004651">
    <property type="entry name" value="HisF"/>
</dbReference>
<dbReference type="AlphaFoldDB" id="A0A133U5K4"/>
<proteinExistence type="inferred from homology"/>
<gene>
    <name evidence="7" type="primary">hisF</name>
    <name evidence="9" type="ORF">AKJ62_03090</name>
</gene>
<dbReference type="InterPro" id="IPR011060">
    <property type="entry name" value="RibuloseP-bd_barrel"/>
</dbReference>
<dbReference type="InterPro" id="IPR050064">
    <property type="entry name" value="IGPS_HisA/HisF"/>
</dbReference>
<evidence type="ECO:0000256" key="1">
    <source>
        <dbReference type="ARBA" id="ARBA00005091"/>
    </source>
</evidence>
<feature type="active site" evidence="7">
    <location>
        <position position="11"/>
    </location>
</feature>
<evidence type="ECO:0000256" key="7">
    <source>
        <dbReference type="HAMAP-Rule" id="MF_01013"/>
    </source>
</evidence>
<dbReference type="InterPro" id="IPR013785">
    <property type="entry name" value="Aldolase_TIM"/>
</dbReference>
<evidence type="ECO:0000256" key="5">
    <source>
        <dbReference type="ARBA" id="ARBA00023239"/>
    </source>
</evidence>
<comment type="similarity">
    <text evidence="7 8">Belongs to the HisA/HisF family.</text>
</comment>
<dbReference type="GO" id="GO:0000105">
    <property type="term" value="P:L-histidine biosynthetic process"/>
    <property type="evidence" value="ECO:0007669"/>
    <property type="project" value="UniProtKB-UniRule"/>
</dbReference>
<protein>
    <recommendedName>
        <fullName evidence="7">Imidazole glycerol phosphate synthase subunit HisF</fullName>
        <ecNumber evidence="7">4.3.2.10</ecNumber>
    </recommendedName>
    <alternativeName>
        <fullName evidence="7">IGP synthase cyclase subunit</fullName>
    </alternativeName>
    <alternativeName>
        <fullName evidence="7">IGP synthase subunit HisF</fullName>
    </alternativeName>
    <alternativeName>
        <fullName evidence="7">ImGP synthase subunit HisF</fullName>
        <shortName evidence="7">IGPS subunit HisF</shortName>
    </alternativeName>
</protein>
<comment type="subunit">
    <text evidence="7">Heterodimer of HisH and HisF.</text>
</comment>
<comment type="subcellular location">
    <subcellularLocation>
        <location evidence="7">Cytoplasm</location>
    </subcellularLocation>
</comment>
<dbReference type="Pfam" id="PF00977">
    <property type="entry name" value="His_biosynth"/>
    <property type="match status" value="1"/>
</dbReference>
<dbReference type="SUPFAM" id="SSF51366">
    <property type="entry name" value="Ribulose-phoshate binding barrel"/>
    <property type="match status" value="1"/>
</dbReference>
<organism evidence="9 10">
    <name type="scientific">candidate division MSBL1 archaeon SCGC-AAA259D14</name>
    <dbReference type="NCBI Taxonomy" id="1698261"/>
    <lineage>
        <taxon>Archaea</taxon>
        <taxon>Methanobacteriati</taxon>
        <taxon>Methanobacteriota</taxon>
        <taxon>candidate division MSBL1</taxon>
    </lineage>
</organism>
<keyword evidence="4 7" id="KW-0368">Histidine biosynthesis</keyword>
<dbReference type="HAMAP" id="MF_01013">
    <property type="entry name" value="HisF"/>
    <property type="match status" value="1"/>
</dbReference>
<keyword evidence="10" id="KW-1185">Reference proteome</keyword>
<comment type="pathway">
    <text evidence="1 7">Amino-acid biosynthesis; L-histidine biosynthesis; L-histidine from 5-phospho-alpha-D-ribose 1-diphosphate: step 5/9.</text>
</comment>
<comment type="caution">
    <text evidence="9">The sequence shown here is derived from an EMBL/GenBank/DDBJ whole genome shotgun (WGS) entry which is preliminary data.</text>
</comment>
<comment type="catalytic activity">
    <reaction evidence="6 7">
        <text>5-[(5-phospho-1-deoxy-D-ribulos-1-ylimino)methylamino]-1-(5-phospho-beta-D-ribosyl)imidazole-4-carboxamide + L-glutamine = D-erythro-1-(imidazol-4-yl)glycerol 3-phosphate + 5-amino-1-(5-phospho-beta-D-ribosyl)imidazole-4-carboxamide + L-glutamate + H(+)</text>
        <dbReference type="Rhea" id="RHEA:24793"/>
        <dbReference type="ChEBI" id="CHEBI:15378"/>
        <dbReference type="ChEBI" id="CHEBI:29985"/>
        <dbReference type="ChEBI" id="CHEBI:58278"/>
        <dbReference type="ChEBI" id="CHEBI:58359"/>
        <dbReference type="ChEBI" id="CHEBI:58475"/>
        <dbReference type="ChEBI" id="CHEBI:58525"/>
        <dbReference type="EC" id="4.3.2.10"/>
    </reaction>
</comment>
<dbReference type="UniPathway" id="UPA00031">
    <property type="reaction ID" value="UER00010"/>
</dbReference>
<evidence type="ECO:0000256" key="6">
    <source>
        <dbReference type="ARBA" id="ARBA00047838"/>
    </source>
</evidence>
<dbReference type="EMBL" id="LHXL01000036">
    <property type="protein sequence ID" value="KXA89469.1"/>
    <property type="molecule type" value="Genomic_DNA"/>
</dbReference>
<dbReference type="GO" id="GO:0016829">
    <property type="term" value="F:lyase activity"/>
    <property type="evidence" value="ECO:0007669"/>
    <property type="project" value="UniProtKB-KW"/>
</dbReference>
<dbReference type="Gene3D" id="3.20.20.70">
    <property type="entry name" value="Aldolase class I"/>
    <property type="match status" value="1"/>
</dbReference>
<evidence type="ECO:0000256" key="3">
    <source>
        <dbReference type="ARBA" id="ARBA00022605"/>
    </source>
</evidence>
<dbReference type="PANTHER" id="PTHR21235:SF2">
    <property type="entry name" value="IMIDAZOLE GLYCEROL PHOSPHATE SYNTHASE HISHF"/>
    <property type="match status" value="1"/>
</dbReference>
<keyword evidence="3 7" id="KW-0028">Amino-acid biosynthesis</keyword>
<dbReference type="GO" id="GO:0005737">
    <property type="term" value="C:cytoplasm"/>
    <property type="evidence" value="ECO:0007669"/>
    <property type="project" value="UniProtKB-SubCell"/>
</dbReference>
<dbReference type="Proteomes" id="UP000070589">
    <property type="component" value="Unassembled WGS sequence"/>
</dbReference>
<dbReference type="InterPro" id="IPR006062">
    <property type="entry name" value="His_biosynth"/>
</dbReference>
<dbReference type="NCBIfam" id="TIGR00735">
    <property type="entry name" value="hisF"/>
    <property type="match status" value="1"/>
</dbReference>
<feature type="active site" evidence="7">
    <location>
        <position position="134"/>
    </location>
</feature>
<name>A0A133U5K4_9EURY</name>
<comment type="function">
    <text evidence="7">IGPS catalyzes the conversion of PRFAR and glutamine to IGP, AICAR and glutamate. The HisF subunit catalyzes the cyclization activity that produces IGP and AICAR from PRFAR using the ammonia provided by the HisH subunit.</text>
</comment>
<dbReference type="GO" id="GO:0000107">
    <property type="term" value="F:imidazoleglycerol-phosphate synthase activity"/>
    <property type="evidence" value="ECO:0007669"/>
    <property type="project" value="UniProtKB-UniRule"/>
</dbReference>
<dbReference type="CDD" id="cd04731">
    <property type="entry name" value="HisF"/>
    <property type="match status" value="1"/>
</dbReference>
<evidence type="ECO:0000256" key="8">
    <source>
        <dbReference type="RuleBase" id="RU003657"/>
    </source>
</evidence>
<keyword evidence="5 7" id="KW-0456">Lyase</keyword>
<evidence type="ECO:0000313" key="9">
    <source>
        <dbReference type="EMBL" id="KXA89469.1"/>
    </source>
</evidence>
<evidence type="ECO:0000313" key="10">
    <source>
        <dbReference type="Proteomes" id="UP000070589"/>
    </source>
</evidence>
<reference evidence="9 10" key="1">
    <citation type="journal article" date="2016" name="Sci. Rep.">
        <title>Metabolic traits of an uncultured archaeal lineage -MSBL1- from brine pools of the Red Sea.</title>
        <authorList>
            <person name="Mwirichia R."/>
            <person name="Alam I."/>
            <person name="Rashid M."/>
            <person name="Vinu M."/>
            <person name="Ba-Alawi W."/>
            <person name="Anthony Kamau A."/>
            <person name="Kamanda Ngugi D."/>
            <person name="Goker M."/>
            <person name="Klenk H.P."/>
            <person name="Bajic V."/>
            <person name="Stingl U."/>
        </authorList>
    </citation>
    <scope>NUCLEOTIDE SEQUENCE [LARGE SCALE GENOMIC DNA]</scope>
    <source>
        <strain evidence="9">SCGC-AAA259D14</strain>
    </source>
</reference>
<keyword evidence="2 7" id="KW-0963">Cytoplasm</keyword>
<dbReference type="PATRIC" id="fig|1698261.3.peg.625"/>
<accession>A0A133U5K4</accession>
<evidence type="ECO:0000256" key="4">
    <source>
        <dbReference type="ARBA" id="ARBA00023102"/>
    </source>
</evidence>